<dbReference type="GO" id="GO:0003700">
    <property type="term" value="F:DNA-binding transcription factor activity"/>
    <property type="evidence" value="ECO:0007669"/>
    <property type="project" value="TreeGrafter"/>
</dbReference>
<sequence length="326" mass="36385">MVKISDVAELAQVSVTTVSRVINNYGPISEKTRKKVFSAMKTLNYQPNALARSLQGKKTKLIGIIFPGVSHPLFGELVQSLENQLFKRGYRVILCNSANNAKKEREYLKMLSANQVDGIITGTHNLEIEEYNRVDLPIISFDRYLSDEVPIVSSDNYTGGYQGTRLLLNSGARSITMITGSNQPKSPTTARAEGYVQALREAGLKEKVLEFPFYMSASSKSMQIKNLLMGDCPDAIFCSDDLTALLVLQHARKLKIRVPEDLKLLGYDGTQLIQSYHPELATVVQPISDIAQLMIELLIRKINTRDEKLQAQYLLPIKIINGSTIF</sequence>
<comment type="caution">
    <text evidence="6">The sequence shown here is derived from an EMBL/GenBank/DDBJ whole genome shotgun (WGS) entry which is preliminary data.</text>
</comment>
<keyword evidence="3" id="KW-0238">DNA-binding</keyword>
<name>A0A023CX92_9LACO</name>
<dbReference type="STRING" id="1423806.FD15_GL000599"/>
<dbReference type="SUPFAM" id="SSF47413">
    <property type="entry name" value="lambda repressor-like DNA-binding domains"/>
    <property type="match status" value="1"/>
</dbReference>
<dbReference type="Pfam" id="PF13377">
    <property type="entry name" value="Peripla_BP_3"/>
    <property type="match status" value="1"/>
</dbReference>
<dbReference type="FunFam" id="1.10.260.40:FF:000002">
    <property type="entry name" value="HTH-type transcriptional repressor PurR"/>
    <property type="match status" value="1"/>
</dbReference>
<gene>
    <name evidence="6" type="ORF">FD15_GL000599</name>
</gene>
<keyword evidence="4" id="KW-0804">Transcription</keyword>
<dbReference type="CDD" id="cd01392">
    <property type="entry name" value="HTH_LacI"/>
    <property type="match status" value="1"/>
</dbReference>
<dbReference type="Gene3D" id="1.10.260.40">
    <property type="entry name" value="lambda repressor-like DNA-binding domains"/>
    <property type="match status" value="1"/>
</dbReference>
<dbReference type="PROSITE" id="PS00356">
    <property type="entry name" value="HTH_LACI_1"/>
    <property type="match status" value="1"/>
</dbReference>
<feature type="domain" description="HTH lacI-type" evidence="5">
    <location>
        <begin position="2"/>
        <end position="56"/>
    </location>
</feature>
<dbReference type="CDD" id="cd06291">
    <property type="entry name" value="PBP1_Qymf-like"/>
    <property type="match status" value="1"/>
</dbReference>
<reference evidence="6 7" key="1">
    <citation type="journal article" date="2015" name="Genome Announc.">
        <title>Expanding the biotechnology potential of lactobacilli through comparative genomics of 213 strains and associated genera.</title>
        <authorList>
            <person name="Sun Z."/>
            <person name="Harris H.M."/>
            <person name="McCann A."/>
            <person name="Guo C."/>
            <person name="Argimon S."/>
            <person name="Zhang W."/>
            <person name="Yang X."/>
            <person name="Jeffery I.B."/>
            <person name="Cooney J.C."/>
            <person name="Kagawa T.F."/>
            <person name="Liu W."/>
            <person name="Song Y."/>
            <person name="Salvetti E."/>
            <person name="Wrobel A."/>
            <person name="Rasinkangas P."/>
            <person name="Parkhill J."/>
            <person name="Rea M.C."/>
            <person name="O'Sullivan O."/>
            <person name="Ritari J."/>
            <person name="Douillard F.P."/>
            <person name="Paul Ross R."/>
            <person name="Yang R."/>
            <person name="Briner A.E."/>
            <person name="Felis G.E."/>
            <person name="de Vos W.M."/>
            <person name="Barrangou R."/>
            <person name="Klaenhammer T.R."/>
            <person name="Caufield P.W."/>
            <person name="Cui Y."/>
            <person name="Zhang H."/>
            <person name="O'Toole P.W."/>
        </authorList>
    </citation>
    <scope>NUCLEOTIDE SEQUENCE [LARGE SCALE GENOMIC DNA]</scope>
    <source>
        <strain evidence="6 7">DSM 21376</strain>
    </source>
</reference>
<dbReference type="Gene3D" id="3.40.50.2300">
    <property type="match status" value="2"/>
</dbReference>
<dbReference type="EMBL" id="AYZF01000008">
    <property type="protein sequence ID" value="KRN07031.1"/>
    <property type="molecule type" value="Genomic_DNA"/>
</dbReference>
<evidence type="ECO:0000256" key="4">
    <source>
        <dbReference type="ARBA" id="ARBA00023163"/>
    </source>
</evidence>
<dbReference type="OrthoDB" id="9796186at2"/>
<dbReference type="PATRIC" id="fig|1423806.3.peg.610"/>
<dbReference type="AlphaFoldDB" id="A0A023CX92"/>
<dbReference type="SUPFAM" id="SSF53822">
    <property type="entry name" value="Periplasmic binding protein-like I"/>
    <property type="match status" value="1"/>
</dbReference>
<evidence type="ECO:0000259" key="5">
    <source>
        <dbReference type="PROSITE" id="PS50932"/>
    </source>
</evidence>
<keyword evidence="2" id="KW-0805">Transcription regulation</keyword>
<dbReference type="SMART" id="SM00354">
    <property type="entry name" value="HTH_LACI"/>
    <property type="match status" value="1"/>
</dbReference>
<dbReference type="PANTHER" id="PTHR30146">
    <property type="entry name" value="LACI-RELATED TRANSCRIPTIONAL REPRESSOR"/>
    <property type="match status" value="1"/>
</dbReference>
<dbReference type="Pfam" id="PF00356">
    <property type="entry name" value="LacI"/>
    <property type="match status" value="1"/>
</dbReference>
<dbReference type="GO" id="GO:0000976">
    <property type="term" value="F:transcription cis-regulatory region binding"/>
    <property type="evidence" value="ECO:0007669"/>
    <property type="project" value="TreeGrafter"/>
</dbReference>
<dbReference type="PROSITE" id="PS50932">
    <property type="entry name" value="HTH_LACI_2"/>
    <property type="match status" value="1"/>
</dbReference>
<dbReference type="Proteomes" id="UP000050961">
    <property type="component" value="Unassembled WGS sequence"/>
</dbReference>
<accession>A0A023CX92</accession>
<protein>
    <submittedName>
        <fullName evidence="6">LacI family transcription regulator</fullName>
    </submittedName>
</protein>
<evidence type="ECO:0000256" key="2">
    <source>
        <dbReference type="ARBA" id="ARBA00023015"/>
    </source>
</evidence>
<dbReference type="InterPro" id="IPR028082">
    <property type="entry name" value="Peripla_BP_I"/>
</dbReference>
<evidence type="ECO:0000256" key="1">
    <source>
        <dbReference type="ARBA" id="ARBA00022491"/>
    </source>
</evidence>
<proteinExistence type="predicted"/>
<dbReference type="InterPro" id="IPR046335">
    <property type="entry name" value="LacI/GalR-like_sensor"/>
</dbReference>
<organism evidence="6 7">
    <name type="scientific">Liquorilactobacillus sucicola DSM 21376 = JCM 15457</name>
    <dbReference type="NCBI Taxonomy" id="1423806"/>
    <lineage>
        <taxon>Bacteria</taxon>
        <taxon>Bacillati</taxon>
        <taxon>Bacillota</taxon>
        <taxon>Bacilli</taxon>
        <taxon>Lactobacillales</taxon>
        <taxon>Lactobacillaceae</taxon>
        <taxon>Liquorilactobacillus</taxon>
    </lineage>
</organism>
<dbReference type="InterPro" id="IPR000843">
    <property type="entry name" value="HTH_LacI"/>
</dbReference>
<keyword evidence="7" id="KW-1185">Reference proteome</keyword>
<dbReference type="eggNOG" id="COG1609">
    <property type="taxonomic scope" value="Bacteria"/>
</dbReference>
<keyword evidence="1" id="KW-0678">Repressor</keyword>
<evidence type="ECO:0000256" key="3">
    <source>
        <dbReference type="ARBA" id="ARBA00023125"/>
    </source>
</evidence>
<evidence type="ECO:0000313" key="7">
    <source>
        <dbReference type="Proteomes" id="UP000050961"/>
    </source>
</evidence>
<dbReference type="PANTHER" id="PTHR30146:SF95">
    <property type="entry name" value="RIBOSE OPERON REPRESSOR"/>
    <property type="match status" value="1"/>
</dbReference>
<evidence type="ECO:0000313" key="6">
    <source>
        <dbReference type="EMBL" id="KRN07031.1"/>
    </source>
</evidence>
<dbReference type="InterPro" id="IPR010982">
    <property type="entry name" value="Lambda_DNA-bd_dom_sf"/>
</dbReference>